<dbReference type="GO" id="GO:0005743">
    <property type="term" value="C:mitochondrial inner membrane"/>
    <property type="evidence" value="ECO:0007669"/>
    <property type="project" value="UniProtKB-ARBA"/>
</dbReference>
<dbReference type="SUPFAM" id="SSF54768">
    <property type="entry name" value="dsRNA-binding domain-like"/>
    <property type="match status" value="1"/>
</dbReference>
<accession>A0AA97MQX4</accession>
<evidence type="ECO:0000256" key="6">
    <source>
        <dbReference type="ARBA" id="ARBA00039335"/>
    </source>
</evidence>
<dbReference type="InterPro" id="IPR020568">
    <property type="entry name" value="Ribosomal_Su5_D2-typ_SF"/>
</dbReference>
<dbReference type="InterPro" id="IPR014721">
    <property type="entry name" value="Ribsml_uS5_D2-typ_fold_subgr"/>
</dbReference>
<evidence type="ECO:0000259" key="11">
    <source>
        <dbReference type="PROSITE" id="PS50881"/>
    </source>
</evidence>
<dbReference type="PROSITE" id="PS00585">
    <property type="entry name" value="RIBOSOMAL_S5"/>
    <property type="match status" value="1"/>
</dbReference>
<evidence type="ECO:0000256" key="3">
    <source>
        <dbReference type="ARBA" id="ARBA00022980"/>
    </source>
</evidence>
<dbReference type="Pfam" id="PF03719">
    <property type="entry name" value="Ribosomal_S5_C"/>
    <property type="match status" value="1"/>
</dbReference>
<dbReference type="PANTHER" id="PTHR48277:SF1">
    <property type="entry name" value="MITOCHONDRIAL RIBOSOMAL PROTEIN S5"/>
    <property type="match status" value="1"/>
</dbReference>
<dbReference type="InterPro" id="IPR005324">
    <property type="entry name" value="Ribosomal_uS5_C"/>
</dbReference>
<feature type="region of interest" description="Disordered" evidence="10">
    <location>
        <begin position="363"/>
        <end position="400"/>
    </location>
</feature>
<dbReference type="Gene3D" id="3.30.230.10">
    <property type="match status" value="1"/>
</dbReference>
<dbReference type="InterPro" id="IPR000851">
    <property type="entry name" value="Ribosomal_uS5"/>
</dbReference>
<dbReference type="GO" id="GO:0006412">
    <property type="term" value="P:translation"/>
    <property type="evidence" value="ECO:0007669"/>
    <property type="project" value="InterPro"/>
</dbReference>
<evidence type="ECO:0000256" key="10">
    <source>
        <dbReference type="SAM" id="MobiDB-lite"/>
    </source>
</evidence>
<evidence type="ECO:0000256" key="1">
    <source>
        <dbReference type="ARBA" id="ARBA00004173"/>
    </source>
</evidence>
<evidence type="ECO:0000256" key="7">
    <source>
        <dbReference type="ARBA" id="ARBA00041606"/>
    </source>
</evidence>
<evidence type="ECO:0000256" key="8">
    <source>
        <dbReference type="PROSITE-ProRule" id="PRU00268"/>
    </source>
</evidence>
<feature type="non-terminal residue" evidence="12">
    <location>
        <position position="1"/>
    </location>
</feature>
<feature type="non-terminal residue" evidence="12">
    <location>
        <position position="400"/>
    </location>
</feature>
<dbReference type="Pfam" id="PF21251">
    <property type="entry name" value="Ribosomal_uS5m_N"/>
    <property type="match status" value="1"/>
</dbReference>
<evidence type="ECO:0000256" key="2">
    <source>
        <dbReference type="ARBA" id="ARBA00008945"/>
    </source>
</evidence>
<evidence type="ECO:0000256" key="9">
    <source>
        <dbReference type="RuleBase" id="RU003823"/>
    </source>
</evidence>
<keyword evidence="3 8" id="KW-0689">Ribosomal protein</keyword>
<evidence type="ECO:0000313" key="12">
    <source>
        <dbReference type="EMBL" id="NXE95803.1"/>
    </source>
</evidence>
<name>A0AA97MQX4_9PASS</name>
<dbReference type="GO" id="GO:0003723">
    <property type="term" value="F:RNA binding"/>
    <property type="evidence" value="ECO:0007669"/>
    <property type="project" value="InterPro"/>
</dbReference>
<protein>
    <recommendedName>
        <fullName evidence="6">Small ribosomal subunit protein uS5m</fullName>
    </recommendedName>
    <alternativeName>
        <fullName evidence="7">28S ribosomal protein S5, mitochondrial</fullName>
    </alternativeName>
</protein>
<dbReference type="EMBL" id="VWPS01000333">
    <property type="protein sequence ID" value="NXE95803.1"/>
    <property type="molecule type" value="Genomic_DNA"/>
</dbReference>
<dbReference type="Pfam" id="PF00333">
    <property type="entry name" value="Ribosomal_S5"/>
    <property type="match status" value="1"/>
</dbReference>
<dbReference type="PROSITE" id="PS50881">
    <property type="entry name" value="S5_DSRBD"/>
    <property type="match status" value="1"/>
</dbReference>
<sequence>MAAAVVAAGRACARGAFRAAWRGFTSVPVKGSCSSYSSLAWTLQTRCSISAPWTGTVEQCRKSSFFNTLTADQLWKGALAETGVGVKKKRGKKRKKKLRKNLNRGQEIGEGRSGFLWPGLNAPVLQTGRVQAVTQRKKEERERIQSEIIQQRDTWEKKRKVKIKREGGWSGKCWGGIILDPPDPGPNGETYEDFETRVIEVRNVFCMKAKEGRKKSIRALVVVGNGKGAAGFAIGKAGDRMNALRKAKNKAISSLHFIDLYQNHTIYHDISVKFKRTSIRMKKQNKGYGLHCHRAIITICRLIGIKDMYAKVTGSKNLINMTRALFKGLSRQETHQQLANQKSLYVVEFREEQGPLPIVVALPEGTVREDPEPEDEVPDTKLEWREVKDAQGMKKSPWAR</sequence>
<dbReference type="SUPFAM" id="SSF54211">
    <property type="entry name" value="Ribosomal protein S5 domain 2-like"/>
    <property type="match status" value="1"/>
</dbReference>
<dbReference type="GO" id="GO:0003735">
    <property type="term" value="F:structural constituent of ribosome"/>
    <property type="evidence" value="ECO:0007669"/>
    <property type="project" value="UniProtKB-UniRule"/>
</dbReference>
<dbReference type="FunFam" id="3.30.230.10:FF:000002">
    <property type="entry name" value="30S ribosomal protein S5"/>
    <property type="match status" value="1"/>
</dbReference>
<comment type="caution">
    <text evidence="12">The sequence shown here is derived from an EMBL/GenBank/DDBJ whole genome shotgun (WGS) entry which is preliminary data.</text>
</comment>
<dbReference type="PANTHER" id="PTHR48277">
    <property type="entry name" value="MITOCHONDRIAL RIBOSOMAL PROTEIN S5"/>
    <property type="match status" value="1"/>
</dbReference>
<dbReference type="Proteomes" id="UP000521578">
    <property type="component" value="Unassembled WGS sequence"/>
</dbReference>
<organism evidence="12">
    <name type="scientific">Menura novaehollandiae</name>
    <name type="common">superb lyrebird</name>
    <dbReference type="NCBI Taxonomy" id="47692"/>
    <lineage>
        <taxon>Eukaryota</taxon>
        <taxon>Metazoa</taxon>
        <taxon>Chordata</taxon>
        <taxon>Craniata</taxon>
        <taxon>Vertebrata</taxon>
        <taxon>Euteleostomi</taxon>
        <taxon>Archelosauria</taxon>
        <taxon>Archosauria</taxon>
        <taxon>Dinosauria</taxon>
        <taxon>Saurischia</taxon>
        <taxon>Theropoda</taxon>
        <taxon>Coelurosauria</taxon>
        <taxon>Aves</taxon>
        <taxon>Neognathae</taxon>
        <taxon>Neoaves</taxon>
        <taxon>Telluraves</taxon>
        <taxon>Australaves</taxon>
        <taxon>Passeriformes</taxon>
        <taxon>Menuridae</taxon>
        <taxon>Menura</taxon>
    </lineage>
</organism>
<keyword evidence="4" id="KW-0496">Mitochondrion</keyword>
<feature type="compositionally biased region" description="Basic and acidic residues" evidence="10">
    <location>
        <begin position="378"/>
        <end position="392"/>
    </location>
</feature>
<dbReference type="Gene3D" id="3.30.160.20">
    <property type="match status" value="1"/>
</dbReference>
<dbReference type="AlphaFoldDB" id="A0AA97MQX4"/>
<evidence type="ECO:0000256" key="5">
    <source>
        <dbReference type="ARBA" id="ARBA00023274"/>
    </source>
</evidence>
<gene>
    <name evidence="12" type="primary">Mrps5</name>
    <name evidence="12" type="ORF">MENNOV_R11232</name>
</gene>
<dbReference type="GO" id="GO:0005763">
    <property type="term" value="C:mitochondrial small ribosomal subunit"/>
    <property type="evidence" value="ECO:0007669"/>
    <property type="project" value="UniProtKB-ARBA"/>
</dbReference>
<reference evidence="12" key="1">
    <citation type="submission" date="2022-12" db="EMBL/GenBank/DDBJ databases">
        <title>Bird 10,000 Genomes (B10K) Project - Family phase.</title>
        <authorList>
            <person name="Zhang G."/>
        </authorList>
    </citation>
    <scope>NUCLEOTIDE SEQUENCE</scope>
    <source>
        <strain evidence="12">B10K-CU-030-46</strain>
        <tissue evidence="12">Muscle</tissue>
    </source>
</reference>
<evidence type="ECO:0000256" key="4">
    <source>
        <dbReference type="ARBA" id="ARBA00023128"/>
    </source>
</evidence>
<comment type="subcellular location">
    <subcellularLocation>
        <location evidence="1">Mitochondrion</location>
    </subcellularLocation>
</comment>
<keyword evidence="5 8" id="KW-0687">Ribonucleoprotein</keyword>
<proteinExistence type="inferred from homology"/>
<dbReference type="InterPro" id="IPR013810">
    <property type="entry name" value="Ribosomal_uS5_N"/>
</dbReference>
<feature type="domain" description="S5 DRBM" evidence="11">
    <location>
        <begin position="194"/>
        <end position="258"/>
    </location>
</feature>
<keyword evidence="13" id="KW-1185">Reference proteome</keyword>
<dbReference type="InterPro" id="IPR018192">
    <property type="entry name" value="Ribosomal_uS5_N_CS"/>
</dbReference>
<comment type="similarity">
    <text evidence="2 9">Belongs to the universal ribosomal protein uS5 family.</text>
</comment>
<dbReference type="InterPro" id="IPR048584">
    <property type="entry name" value="Ribosomal_uS5m_N"/>
</dbReference>
<dbReference type="FunFam" id="3.30.160.20:FF:000022">
    <property type="entry name" value="28S ribosomal protein S5, mitochondrial"/>
    <property type="match status" value="1"/>
</dbReference>
<evidence type="ECO:0000313" key="13">
    <source>
        <dbReference type="Proteomes" id="UP000521578"/>
    </source>
</evidence>